<evidence type="ECO:0000313" key="2">
    <source>
        <dbReference type="EMBL" id="KAF4745823.1"/>
    </source>
</evidence>
<evidence type="ECO:0000313" key="3">
    <source>
        <dbReference type="Proteomes" id="UP000553632"/>
    </source>
</evidence>
<dbReference type="AlphaFoldDB" id="A0A7J6TKN6"/>
<feature type="non-terminal residue" evidence="2">
    <location>
        <position position="149"/>
    </location>
</feature>
<organism evidence="2 3">
    <name type="scientific">Perkinsus olseni</name>
    <name type="common">Perkinsus atlanticus</name>
    <dbReference type="NCBI Taxonomy" id="32597"/>
    <lineage>
        <taxon>Eukaryota</taxon>
        <taxon>Sar</taxon>
        <taxon>Alveolata</taxon>
        <taxon>Perkinsozoa</taxon>
        <taxon>Perkinsea</taxon>
        <taxon>Perkinsida</taxon>
        <taxon>Perkinsidae</taxon>
        <taxon>Perkinsus</taxon>
    </lineage>
</organism>
<proteinExistence type="predicted"/>
<gene>
    <name evidence="2" type="primary">POLR1A_3</name>
    <name evidence="2" type="ORF">FOZ63_020576</name>
</gene>
<evidence type="ECO:0000256" key="1">
    <source>
        <dbReference type="SAM" id="MobiDB-lite"/>
    </source>
</evidence>
<feature type="region of interest" description="Disordered" evidence="1">
    <location>
        <begin position="1"/>
        <end position="31"/>
    </location>
</feature>
<protein>
    <submittedName>
        <fullName evidence="2">DNA-directed RNA polymerase I subunit RPA1</fullName>
    </submittedName>
</protein>
<reference evidence="2 3" key="1">
    <citation type="submission" date="2020-04" db="EMBL/GenBank/DDBJ databases">
        <title>Perkinsus olseni comparative genomics.</title>
        <authorList>
            <person name="Bogema D.R."/>
        </authorList>
    </citation>
    <scope>NUCLEOTIDE SEQUENCE [LARGE SCALE GENOMIC DNA]</scope>
    <source>
        <strain evidence="2 3">ATCC PRA-207</strain>
    </source>
</reference>
<keyword evidence="2" id="KW-0240">DNA-directed RNA polymerase</keyword>
<dbReference type="EMBL" id="JABANO010010027">
    <property type="protein sequence ID" value="KAF4745823.1"/>
    <property type="molecule type" value="Genomic_DNA"/>
</dbReference>
<dbReference type="SUPFAM" id="SSF64484">
    <property type="entry name" value="beta and beta-prime subunits of DNA dependent RNA-polymerase"/>
    <property type="match status" value="1"/>
</dbReference>
<keyword evidence="2" id="KW-0804">Transcription</keyword>
<keyword evidence="3" id="KW-1185">Reference proteome</keyword>
<comment type="caution">
    <text evidence="2">The sequence shown here is derived from an EMBL/GenBank/DDBJ whole genome shotgun (WGS) entry which is preliminary data.</text>
</comment>
<accession>A0A7J6TKN6</accession>
<feature type="non-terminal residue" evidence="2">
    <location>
        <position position="1"/>
    </location>
</feature>
<sequence>EEAQEDNETPAAEEGTQRPAVGGQAAAGTVEDYQVSKTKNSTEVIFNKSGRLYGPKFVLRSRPLELSQGISRKILILEAVADLCSDLYIQQTPGITSVHVVEPRPGQANEVMIETEGVNLDIAWGLNGIDHDRIVTNDIGLILDRYGVE</sequence>
<dbReference type="Proteomes" id="UP000553632">
    <property type="component" value="Unassembled WGS sequence"/>
</dbReference>
<dbReference type="GO" id="GO:0000428">
    <property type="term" value="C:DNA-directed RNA polymerase complex"/>
    <property type="evidence" value="ECO:0007669"/>
    <property type="project" value="UniProtKB-KW"/>
</dbReference>
<name>A0A7J6TKN6_PEROL</name>